<organism evidence="2 3">
    <name type="scientific">Chryseobacterium phosphatilyticum</name>
    <dbReference type="NCBI Taxonomy" id="475075"/>
    <lineage>
        <taxon>Bacteria</taxon>
        <taxon>Pseudomonadati</taxon>
        <taxon>Bacteroidota</taxon>
        <taxon>Flavobacteriia</taxon>
        <taxon>Flavobacteriales</taxon>
        <taxon>Weeksellaceae</taxon>
        <taxon>Chryseobacterium group</taxon>
        <taxon>Chryseobacterium</taxon>
    </lineage>
</organism>
<dbReference type="RefSeq" id="WP_109710826.1">
    <property type="nucleotide sequence ID" value="NZ_PPED02000001.1"/>
</dbReference>
<dbReference type="Proteomes" id="UP000236594">
    <property type="component" value="Unassembled WGS sequence"/>
</dbReference>
<dbReference type="InterPro" id="IPR019052">
    <property type="entry name" value="DUF2383"/>
</dbReference>
<reference evidence="2 3" key="1">
    <citation type="submission" date="2018-04" db="EMBL/GenBank/DDBJ databases">
        <title>Draft Genome Sequence of Phosphate-Solubilizing Chryseobacterium sp. ISE14 that is a Biocontrol and Plant Growth-Promoting Rhizobacterium Isolated from Cucumber.</title>
        <authorList>
            <person name="Jeong J.-J."/>
            <person name="Sang M.K."/>
            <person name="Choi I.-G."/>
            <person name="Kim K.D."/>
        </authorList>
    </citation>
    <scope>NUCLEOTIDE SEQUENCE [LARGE SCALE GENOMIC DNA]</scope>
    <source>
        <strain evidence="2 3">ISE14</strain>
    </source>
</reference>
<dbReference type="InterPro" id="IPR011971">
    <property type="entry name" value="CHP02284"/>
</dbReference>
<dbReference type="AlphaFoldDB" id="A0A316XE29"/>
<sequence>MNNQQIVSLLNDLLQITNDRIEGFSKVEGKVWEMYPDIKDEYDRMISQSKIMKNELINLITEKNGNPDDSTSIAGAFHRIWIDVKNSFTIGTVEDSTLENVIFGEKAAVEAYQKALQSGNLDQKSAKTVSDQLHHLKESYQEFKKIEEYKKNE</sequence>
<accession>A0A316XE29</accession>
<keyword evidence="3" id="KW-1185">Reference proteome</keyword>
<dbReference type="Gene3D" id="1.20.1260.10">
    <property type="match status" value="1"/>
</dbReference>
<gene>
    <name evidence="2" type="ORF">C1631_004845</name>
</gene>
<dbReference type="OrthoDB" id="282393at2"/>
<evidence type="ECO:0000313" key="2">
    <source>
        <dbReference type="EMBL" id="PWN71947.1"/>
    </source>
</evidence>
<dbReference type="NCBIfam" id="TIGR02284">
    <property type="entry name" value="PA2169 family four-helix-bundle protein"/>
    <property type="match status" value="1"/>
</dbReference>
<feature type="domain" description="DUF2383" evidence="1">
    <location>
        <begin position="6"/>
        <end position="117"/>
    </location>
</feature>
<comment type="caution">
    <text evidence="2">The sequence shown here is derived from an EMBL/GenBank/DDBJ whole genome shotgun (WGS) entry which is preliminary data.</text>
</comment>
<dbReference type="EMBL" id="PPED02000001">
    <property type="protein sequence ID" value="PWN71947.1"/>
    <property type="molecule type" value="Genomic_DNA"/>
</dbReference>
<evidence type="ECO:0000313" key="3">
    <source>
        <dbReference type="Proteomes" id="UP000236594"/>
    </source>
</evidence>
<protein>
    <recommendedName>
        <fullName evidence="1">DUF2383 domain-containing protein</fullName>
    </recommendedName>
</protein>
<dbReference type="InterPro" id="IPR012347">
    <property type="entry name" value="Ferritin-like"/>
</dbReference>
<dbReference type="Pfam" id="PF09537">
    <property type="entry name" value="DUF2383"/>
    <property type="match status" value="1"/>
</dbReference>
<proteinExistence type="predicted"/>
<name>A0A316XE29_9FLAO</name>
<evidence type="ECO:0000259" key="1">
    <source>
        <dbReference type="Pfam" id="PF09537"/>
    </source>
</evidence>